<dbReference type="Pfam" id="PF00092">
    <property type="entry name" value="VWA"/>
    <property type="match status" value="1"/>
</dbReference>
<name>A0A1W1CD69_9ZZZZ</name>
<feature type="transmembrane region" description="Helical" evidence="5">
    <location>
        <begin position="64"/>
        <end position="85"/>
    </location>
</feature>
<dbReference type="InterPro" id="IPR002035">
    <property type="entry name" value="VWF_A"/>
</dbReference>
<reference evidence="7" key="1">
    <citation type="submission" date="2016-10" db="EMBL/GenBank/DDBJ databases">
        <authorList>
            <person name="de Groot N.N."/>
        </authorList>
    </citation>
    <scope>NUCLEOTIDE SEQUENCE</scope>
</reference>
<dbReference type="InterPro" id="IPR036465">
    <property type="entry name" value="vWFA_dom_sf"/>
</dbReference>
<protein>
    <submittedName>
        <fullName evidence="7">BatA (Bacteroides aerotolerance operon)</fullName>
    </submittedName>
</protein>
<keyword evidence="1" id="KW-1003">Cell membrane</keyword>
<evidence type="ECO:0000256" key="4">
    <source>
        <dbReference type="ARBA" id="ARBA00023136"/>
    </source>
</evidence>
<evidence type="ECO:0000256" key="5">
    <source>
        <dbReference type="SAM" id="Phobius"/>
    </source>
</evidence>
<dbReference type="AlphaFoldDB" id="A0A1W1CD69"/>
<dbReference type="InterPro" id="IPR050768">
    <property type="entry name" value="UPF0353/GerABKA_families"/>
</dbReference>
<gene>
    <name evidence="7" type="ORF">MNB_SUP05-5-941</name>
</gene>
<feature type="transmembrane region" description="Helical" evidence="5">
    <location>
        <begin position="12"/>
        <end position="31"/>
    </location>
</feature>
<evidence type="ECO:0000256" key="3">
    <source>
        <dbReference type="ARBA" id="ARBA00022989"/>
    </source>
</evidence>
<organism evidence="7">
    <name type="scientific">hydrothermal vent metagenome</name>
    <dbReference type="NCBI Taxonomy" id="652676"/>
    <lineage>
        <taxon>unclassified sequences</taxon>
        <taxon>metagenomes</taxon>
        <taxon>ecological metagenomes</taxon>
    </lineage>
</organism>
<evidence type="ECO:0000313" key="7">
    <source>
        <dbReference type="EMBL" id="SFV63716.1"/>
    </source>
</evidence>
<keyword evidence="2 5" id="KW-0812">Transmembrane</keyword>
<feature type="transmembrane region" description="Helical" evidence="5">
    <location>
        <begin position="306"/>
        <end position="326"/>
    </location>
</feature>
<dbReference type="PROSITE" id="PS50234">
    <property type="entry name" value="VWFA"/>
    <property type="match status" value="1"/>
</dbReference>
<evidence type="ECO:0000259" key="6">
    <source>
        <dbReference type="PROSITE" id="PS50234"/>
    </source>
</evidence>
<dbReference type="SMART" id="SM00327">
    <property type="entry name" value="VWA"/>
    <property type="match status" value="1"/>
</dbReference>
<dbReference type="SUPFAM" id="SSF53300">
    <property type="entry name" value="vWA-like"/>
    <property type="match status" value="1"/>
</dbReference>
<dbReference type="Gene3D" id="3.40.50.410">
    <property type="entry name" value="von Willebrand factor, type A domain"/>
    <property type="match status" value="1"/>
</dbReference>
<sequence>MFESILGFKIEFEWWFLFSLLPLPLLVYWFIPSRKQNDSAIIMPFINIEDINHTKSNYSVLKNYNLWLLLFAWLALILAVSRPIWVGDLVKLPQEGKDVILAVDLSGSMQERDFSYAGRRLNRLDVVKIAANEFIEKRHKDRIGLIVFGSQAYLYAPLTFDTKLIKQFLKESQIRMAGEKTAIGDAIAMAIKHFREVNKKNSKKEKILVLLTDGANSAGVITPNKAIQLAKLENIKIYTIGLGSNSRSWFRRSSIDIGLLKRIASSTGGQFFHATNTRNLQKIYTALDKLETSKEKAKSFRPKKDLFYYPLSAFFALTLLIALFRLKQ</sequence>
<feature type="domain" description="VWFA" evidence="6">
    <location>
        <begin position="98"/>
        <end position="287"/>
    </location>
</feature>
<dbReference type="EMBL" id="FPHJ01000041">
    <property type="protein sequence ID" value="SFV63716.1"/>
    <property type="molecule type" value="Genomic_DNA"/>
</dbReference>
<evidence type="ECO:0000256" key="1">
    <source>
        <dbReference type="ARBA" id="ARBA00022475"/>
    </source>
</evidence>
<keyword evidence="3 5" id="KW-1133">Transmembrane helix</keyword>
<accession>A0A1W1CD69</accession>
<evidence type="ECO:0000256" key="2">
    <source>
        <dbReference type="ARBA" id="ARBA00022692"/>
    </source>
</evidence>
<dbReference type="PANTHER" id="PTHR22550">
    <property type="entry name" value="SPORE GERMINATION PROTEIN"/>
    <property type="match status" value="1"/>
</dbReference>
<keyword evidence="4 5" id="KW-0472">Membrane</keyword>
<dbReference type="PANTHER" id="PTHR22550:SF5">
    <property type="entry name" value="LEUCINE ZIPPER PROTEIN 4"/>
    <property type="match status" value="1"/>
</dbReference>
<proteinExistence type="predicted"/>